<gene>
    <name evidence="2" type="ordered locus">TTE2755</name>
</gene>
<protein>
    <submittedName>
        <fullName evidence="2">Uncharacterized protein</fullName>
    </submittedName>
</protein>
<dbReference type="AlphaFoldDB" id="Q8R6P3"/>
<dbReference type="KEGG" id="tte:TTE2755"/>
<reference evidence="2 3" key="1">
    <citation type="journal article" date="2002" name="Genome Res.">
        <title>A complete sequence of the T. tengcongensis genome.</title>
        <authorList>
            <person name="Bao Q."/>
            <person name="Tian Y."/>
            <person name="Li W."/>
            <person name="Xu Z."/>
            <person name="Xuan Z."/>
            <person name="Hu S."/>
            <person name="Dong W."/>
            <person name="Yang J."/>
            <person name="Chen Y."/>
            <person name="Xue Y."/>
            <person name="Xu Y."/>
            <person name="Lai X."/>
            <person name="Huang L."/>
            <person name="Dong X."/>
            <person name="Ma Y."/>
            <person name="Ling L."/>
            <person name="Tan H."/>
            <person name="Chen R."/>
            <person name="Wang J."/>
            <person name="Yu J."/>
            <person name="Yang H."/>
        </authorList>
    </citation>
    <scope>NUCLEOTIDE SEQUENCE [LARGE SCALE GENOMIC DNA]</scope>
    <source>
        <strain evidence="3">DSM 15242 / JCM 11007 / NBRC 100824 / MB4</strain>
    </source>
</reference>
<sequence>MTLCKSGDFLVAKVGIFLYNFVYFYFTINTFYKIKNSIKTKLESGKFKNLKEETKSLKIIQEGKISLYYMYFKEKTKSIHS</sequence>
<keyword evidence="3" id="KW-1185">Reference proteome</keyword>
<keyword evidence="1" id="KW-0472">Membrane</keyword>
<keyword evidence="1" id="KW-0812">Transmembrane</keyword>
<dbReference type="Proteomes" id="UP000000555">
    <property type="component" value="Chromosome"/>
</dbReference>
<evidence type="ECO:0000313" key="3">
    <source>
        <dbReference type="Proteomes" id="UP000000555"/>
    </source>
</evidence>
<organism evidence="2 3">
    <name type="scientific">Caldanaerobacter subterraneus subsp. tengcongensis (strain DSM 15242 / JCM 11007 / NBRC 100824 / MB4)</name>
    <name type="common">Thermoanaerobacter tengcongensis</name>
    <dbReference type="NCBI Taxonomy" id="273068"/>
    <lineage>
        <taxon>Bacteria</taxon>
        <taxon>Bacillati</taxon>
        <taxon>Bacillota</taxon>
        <taxon>Clostridia</taxon>
        <taxon>Thermoanaerobacterales</taxon>
        <taxon>Thermoanaerobacteraceae</taxon>
        <taxon>Caldanaerobacter</taxon>
    </lineage>
</organism>
<dbReference type="EMBL" id="AE008691">
    <property type="protein sequence ID" value="AAM25862.1"/>
    <property type="molecule type" value="Genomic_DNA"/>
</dbReference>
<name>Q8R6P3_CALS4</name>
<proteinExistence type="predicted"/>
<evidence type="ECO:0000256" key="1">
    <source>
        <dbReference type="SAM" id="Phobius"/>
    </source>
</evidence>
<keyword evidence="1" id="KW-1133">Transmembrane helix</keyword>
<accession>Q8R6P3</accession>
<dbReference type="HOGENOM" id="CLU_2567400_0_0_9"/>
<feature type="transmembrane region" description="Helical" evidence="1">
    <location>
        <begin position="12"/>
        <end position="32"/>
    </location>
</feature>
<evidence type="ECO:0000313" key="2">
    <source>
        <dbReference type="EMBL" id="AAM25862.1"/>
    </source>
</evidence>